<sequence length="66" mass="7511">MVFCIQRILEYGGFNGDDKDDNYEDELYLSGMWGLNFCLVQLHSSSLFQISSGFVDPATSGYKLFQ</sequence>
<dbReference type="AlphaFoldDB" id="A0A5J5BZM3"/>
<protein>
    <submittedName>
        <fullName evidence="1">Uncharacterized protein</fullName>
    </submittedName>
</protein>
<name>A0A5J5BZM3_9ASTE</name>
<dbReference type="EMBL" id="CM018031">
    <property type="protein sequence ID" value="KAA8548389.1"/>
    <property type="molecule type" value="Genomic_DNA"/>
</dbReference>
<evidence type="ECO:0000313" key="2">
    <source>
        <dbReference type="Proteomes" id="UP000325577"/>
    </source>
</evidence>
<accession>A0A5J5BZM3</accession>
<dbReference type="Proteomes" id="UP000325577">
    <property type="component" value="Linkage Group LG0"/>
</dbReference>
<proteinExistence type="predicted"/>
<organism evidence="1 2">
    <name type="scientific">Nyssa sinensis</name>
    <dbReference type="NCBI Taxonomy" id="561372"/>
    <lineage>
        <taxon>Eukaryota</taxon>
        <taxon>Viridiplantae</taxon>
        <taxon>Streptophyta</taxon>
        <taxon>Embryophyta</taxon>
        <taxon>Tracheophyta</taxon>
        <taxon>Spermatophyta</taxon>
        <taxon>Magnoliopsida</taxon>
        <taxon>eudicotyledons</taxon>
        <taxon>Gunneridae</taxon>
        <taxon>Pentapetalae</taxon>
        <taxon>asterids</taxon>
        <taxon>Cornales</taxon>
        <taxon>Nyssaceae</taxon>
        <taxon>Nyssa</taxon>
    </lineage>
</organism>
<gene>
    <name evidence="1" type="ORF">F0562_000073</name>
</gene>
<evidence type="ECO:0000313" key="1">
    <source>
        <dbReference type="EMBL" id="KAA8548389.1"/>
    </source>
</evidence>
<keyword evidence="2" id="KW-1185">Reference proteome</keyword>
<reference evidence="1 2" key="1">
    <citation type="submission" date="2019-09" db="EMBL/GenBank/DDBJ databases">
        <title>A chromosome-level genome assembly of the Chinese tupelo Nyssa sinensis.</title>
        <authorList>
            <person name="Yang X."/>
            <person name="Kang M."/>
            <person name="Yang Y."/>
            <person name="Xiong H."/>
            <person name="Wang M."/>
            <person name="Zhang Z."/>
            <person name="Wang Z."/>
            <person name="Wu H."/>
            <person name="Ma T."/>
            <person name="Liu J."/>
            <person name="Xi Z."/>
        </authorList>
    </citation>
    <scope>NUCLEOTIDE SEQUENCE [LARGE SCALE GENOMIC DNA]</scope>
    <source>
        <strain evidence="1">J267</strain>
        <tissue evidence="1">Leaf</tissue>
    </source>
</reference>